<dbReference type="Gene3D" id="3.30.40.250">
    <property type="match status" value="1"/>
</dbReference>
<reference evidence="2 3" key="1">
    <citation type="submission" date="2020-04" db="EMBL/GenBank/DDBJ databases">
        <title>Draft Genome Sequence of Streptomyces morookaense DSM 40503, an 8-azaguanine-producing strain.</title>
        <authorList>
            <person name="Qi J."/>
            <person name="Gao J.-M."/>
        </authorList>
    </citation>
    <scope>NUCLEOTIDE SEQUENCE [LARGE SCALE GENOMIC DNA]</scope>
    <source>
        <strain evidence="2 3">DSM 40503</strain>
    </source>
</reference>
<dbReference type="PANTHER" id="PTHR37809">
    <property type="entry name" value="RIBOSOMAL PROTEIN S12 METHYLTHIOTRANSFERASE ACCESSORY FACTOR YCAO"/>
    <property type="match status" value="1"/>
</dbReference>
<keyword evidence="3" id="KW-1185">Reference proteome</keyword>
<dbReference type="Gene3D" id="3.30.1330.230">
    <property type="match status" value="1"/>
</dbReference>
<name>A0A7Y7AZA2_STRMO</name>
<evidence type="ECO:0000259" key="1">
    <source>
        <dbReference type="PROSITE" id="PS51664"/>
    </source>
</evidence>
<gene>
    <name evidence="2" type="ORF">HG542_00370</name>
</gene>
<dbReference type="Pfam" id="PF02624">
    <property type="entry name" value="YcaO"/>
    <property type="match status" value="1"/>
</dbReference>
<comment type="caution">
    <text evidence="2">The sequence shown here is derived from an EMBL/GenBank/DDBJ whole genome shotgun (WGS) entry which is preliminary data.</text>
</comment>
<evidence type="ECO:0000313" key="2">
    <source>
        <dbReference type="EMBL" id="NVK76108.1"/>
    </source>
</evidence>
<proteinExistence type="predicted"/>
<dbReference type="Gene3D" id="3.30.160.660">
    <property type="match status" value="1"/>
</dbReference>
<organism evidence="2 3">
    <name type="scientific">Streptomyces morookaense</name>
    <name type="common">Streptoverticillium morookaense</name>
    <dbReference type="NCBI Taxonomy" id="1970"/>
    <lineage>
        <taxon>Bacteria</taxon>
        <taxon>Bacillati</taxon>
        <taxon>Actinomycetota</taxon>
        <taxon>Actinomycetes</taxon>
        <taxon>Kitasatosporales</taxon>
        <taxon>Streptomycetaceae</taxon>
        <taxon>Streptomyces</taxon>
    </lineage>
</organism>
<protein>
    <submittedName>
        <fullName evidence="2">YcaO-like family protein</fullName>
    </submittedName>
</protein>
<dbReference type="EMBL" id="JABBXF010000001">
    <property type="protein sequence ID" value="NVK76108.1"/>
    <property type="molecule type" value="Genomic_DNA"/>
</dbReference>
<accession>A0A7Y7AZA2</accession>
<feature type="domain" description="YcaO" evidence="1">
    <location>
        <begin position="75"/>
        <end position="448"/>
    </location>
</feature>
<dbReference type="AlphaFoldDB" id="A0A7Y7AZA2"/>
<evidence type="ECO:0000313" key="3">
    <source>
        <dbReference type="Proteomes" id="UP000587462"/>
    </source>
</evidence>
<sequence length="448" mass="48484">MTPTTETVVHRHPDERTAALQRRMYSPLCGLLTSVGGLLRTRRAPGFFLEGAELTGVHVLEGLPAPKPNAYHIGGFGIQPFESRIRVLGEAIERYAGHAAAFGGTFTVRHASYTELAAAGEPVLPPEAFGVFLPGQYERPGFPFEPFDPDRPLGWLLLPSLSGGDDERAWIPAQFFLLGYVPRQDEPWLQSAVTTGTGAHTSGPNALRSALEELVQVDAALGHWYGTGTGVRILPDARTRQLDAIIARRCAGRPRPEFHLLPSADLPGLCVACILRATPGAVPAVAVGLGSGGRLQRVMYQALLEAVGVQSFAAWTYVSEGREEGRDGDKDIYDLEGNVARYAAPQGADTVEKRFAQSTAAPAGSLPPDDERPDRERLKDIVTAFRNTGKRLYHADLTTVDIRQLGFAAHRVWSPDTLSLCFPGAPPAAHRRFADYGGFADRGPHPYP</sequence>
<dbReference type="PANTHER" id="PTHR37809:SF1">
    <property type="entry name" value="RIBOSOMAL PROTEIN S12 METHYLTHIOTRANSFERASE ACCESSORY FACTOR YCAO"/>
    <property type="match status" value="1"/>
</dbReference>
<dbReference type="Proteomes" id="UP000587462">
    <property type="component" value="Unassembled WGS sequence"/>
</dbReference>
<dbReference type="RefSeq" id="WP_171077906.1">
    <property type="nucleotide sequence ID" value="NZ_BNBU01000007.1"/>
</dbReference>
<dbReference type="InterPro" id="IPR003776">
    <property type="entry name" value="YcaO-like_dom"/>
</dbReference>
<dbReference type="PROSITE" id="PS51664">
    <property type="entry name" value="YCAO"/>
    <property type="match status" value="1"/>
</dbReference>